<organism evidence="2 3">
    <name type="scientific">Undibacterium squillarum</name>
    <dbReference type="NCBI Taxonomy" id="1131567"/>
    <lineage>
        <taxon>Bacteria</taxon>
        <taxon>Pseudomonadati</taxon>
        <taxon>Pseudomonadota</taxon>
        <taxon>Betaproteobacteria</taxon>
        <taxon>Burkholderiales</taxon>
        <taxon>Oxalobacteraceae</taxon>
        <taxon>Undibacterium</taxon>
    </lineage>
</organism>
<feature type="domain" description="PIN" evidence="1">
    <location>
        <begin position="9"/>
        <end position="121"/>
    </location>
</feature>
<dbReference type="PANTHER" id="PTHR34610:SF3">
    <property type="entry name" value="SSL7007 PROTEIN"/>
    <property type="match status" value="1"/>
</dbReference>
<accession>A0ABQ2Y0G9</accession>
<gene>
    <name evidence="2" type="ORF">GCM10010946_29200</name>
</gene>
<name>A0ABQ2Y0G9_9BURK</name>
<dbReference type="Proteomes" id="UP000653343">
    <property type="component" value="Unassembled WGS sequence"/>
</dbReference>
<reference evidence="3" key="1">
    <citation type="journal article" date="2019" name="Int. J. Syst. Evol. Microbiol.">
        <title>The Global Catalogue of Microorganisms (GCM) 10K type strain sequencing project: providing services to taxonomists for standard genome sequencing and annotation.</title>
        <authorList>
            <consortium name="The Broad Institute Genomics Platform"/>
            <consortium name="The Broad Institute Genome Sequencing Center for Infectious Disease"/>
            <person name="Wu L."/>
            <person name="Ma J."/>
        </authorList>
    </citation>
    <scope>NUCLEOTIDE SEQUENCE [LARGE SCALE GENOMIC DNA]</scope>
    <source>
        <strain evidence="3">KCTC 23917</strain>
    </source>
</reference>
<evidence type="ECO:0000313" key="3">
    <source>
        <dbReference type="Proteomes" id="UP000653343"/>
    </source>
</evidence>
<dbReference type="PANTHER" id="PTHR34610">
    <property type="entry name" value="SSL7007 PROTEIN"/>
    <property type="match status" value="1"/>
</dbReference>
<sequence length="152" mass="16849">MDAIIPKPVVLDTNVCLDLFLFRNPAVMPILDILRSQNLQAITSRRCRNEWLAVLKYPHLKAYLSDTEAATAQFDALIQVVEPDEATADAILPQCKDRDDQKFVVVAAGTNAIALVSKDKALLKLNKRLQKSGRFPVLTPADFIKRFNGAAS</sequence>
<comment type="caution">
    <text evidence="2">The sequence shown here is derived from an EMBL/GenBank/DDBJ whole genome shotgun (WGS) entry which is preliminary data.</text>
</comment>
<evidence type="ECO:0000313" key="2">
    <source>
        <dbReference type="EMBL" id="GGX48806.1"/>
    </source>
</evidence>
<dbReference type="SUPFAM" id="SSF88723">
    <property type="entry name" value="PIN domain-like"/>
    <property type="match status" value="1"/>
</dbReference>
<dbReference type="InterPro" id="IPR002716">
    <property type="entry name" value="PIN_dom"/>
</dbReference>
<dbReference type="Pfam" id="PF13470">
    <property type="entry name" value="PIN_3"/>
    <property type="match status" value="1"/>
</dbReference>
<dbReference type="InterPro" id="IPR002850">
    <property type="entry name" value="PIN_toxin-like"/>
</dbReference>
<proteinExistence type="predicted"/>
<dbReference type="RefSeq" id="WP_229793196.1">
    <property type="nucleotide sequence ID" value="NZ_BMYU01000008.1"/>
</dbReference>
<dbReference type="EMBL" id="BMYU01000008">
    <property type="protein sequence ID" value="GGX48806.1"/>
    <property type="molecule type" value="Genomic_DNA"/>
</dbReference>
<keyword evidence="3" id="KW-1185">Reference proteome</keyword>
<dbReference type="NCBIfam" id="TIGR00305">
    <property type="entry name" value="putative toxin-antitoxin system toxin component, PIN family"/>
    <property type="match status" value="1"/>
</dbReference>
<protein>
    <recommendedName>
        <fullName evidence="1">PIN domain-containing protein</fullName>
    </recommendedName>
</protein>
<dbReference type="InterPro" id="IPR029060">
    <property type="entry name" value="PIN-like_dom_sf"/>
</dbReference>
<evidence type="ECO:0000259" key="1">
    <source>
        <dbReference type="Pfam" id="PF13470"/>
    </source>
</evidence>